<accession>A0A316WEY1</accession>
<name>A0A316WEY1_9FLAO</name>
<dbReference type="InterPro" id="IPR011250">
    <property type="entry name" value="OMP/PagP_B-barrel"/>
</dbReference>
<gene>
    <name evidence="2" type="ORF">C1638_020660</name>
</gene>
<evidence type="ECO:0000313" key="2">
    <source>
        <dbReference type="EMBL" id="PWN59982.1"/>
    </source>
</evidence>
<protein>
    <recommendedName>
        <fullName evidence="4">Outer membrane protein beta-barrel domain-containing protein</fullName>
    </recommendedName>
</protein>
<comment type="caution">
    <text evidence="2">The sequence shown here is derived from an EMBL/GenBank/DDBJ whole genome shotgun (WGS) entry which is preliminary data.</text>
</comment>
<dbReference type="SUPFAM" id="SSF56925">
    <property type="entry name" value="OMPA-like"/>
    <property type="match status" value="1"/>
</dbReference>
<proteinExistence type="predicted"/>
<organism evidence="2 3">
    <name type="scientific">Chryseobacterium oncorhynchi</name>
    <dbReference type="NCBI Taxonomy" id="741074"/>
    <lineage>
        <taxon>Bacteria</taxon>
        <taxon>Pseudomonadati</taxon>
        <taxon>Bacteroidota</taxon>
        <taxon>Flavobacteriia</taxon>
        <taxon>Flavobacteriales</taxon>
        <taxon>Weeksellaceae</taxon>
        <taxon>Chryseobacterium group</taxon>
        <taxon>Chryseobacterium</taxon>
    </lineage>
</organism>
<evidence type="ECO:0000256" key="1">
    <source>
        <dbReference type="SAM" id="SignalP"/>
    </source>
</evidence>
<feature type="signal peptide" evidence="1">
    <location>
        <begin position="1"/>
        <end position="20"/>
    </location>
</feature>
<evidence type="ECO:0008006" key="4">
    <source>
        <dbReference type="Google" id="ProtNLM"/>
    </source>
</evidence>
<dbReference type="AlphaFoldDB" id="A0A316WEY1"/>
<keyword evidence="3" id="KW-1185">Reference proteome</keyword>
<dbReference type="EMBL" id="PPEI02000009">
    <property type="protein sequence ID" value="PWN59982.1"/>
    <property type="molecule type" value="Genomic_DNA"/>
</dbReference>
<feature type="chain" id="PRO_5016417851" description="Outer membrane protein beta-barrel domain-containing protein" evidence="1">
    <location>
        <begin position="21"/>
        <end position="185"/>
    </location>
</feature>
<reference evidence="2" key="1">
    <citation type="submission" date="2018-04" db="EMBL/GenBank/DDBJ databases">
        <title>Draft Genome Sequences of Chryseobacterium lactis NCTC11390T isolated from milk, Chryseobacterium oncorhynchi 701B-08T from rainbow trout, and Chryseobacterium viscerum 687B-08T from diseased fish.</title>
        <authorList>
            <person name="Jeong J.-J."/>
            <person name="Lee Y.J."/>
            <person name="Pathiraja D."/>
            <person name="Park B."/>
            <person name="Choi I.-G."/>
            <person name="Kim K.D."/>
        </authorList>
    </citation>
    <scope>NUCLEOTIDE SEQUENCE [LARGE SCALE GENOMIC DNA]</scope>
    <source>
        <strain evidence="2">701B-08</strain>
    </source>
</reference>
<sequence length="185" mass="21604">MKIKIFLLAFFISSLFSAQAGYSNLTNHQQGNYQIEPSVNIGKRNKGVGLMFGYYLNDFLVVRAGATYRKFQYRSYKEDILEGNIDVAYTVYSPRYDDPFLHRFNFALMLGVAYESVKVKGQTILIDPYPQYFYVNGGGQLEFRFSDRIGLVGNFRQYYAVNGSKDKLGYWRFDYGIGVRYYLWR</sequence>
<evidence type="ECO:0000313" key="3">
    <source>
        <dbReference type="Proteomes" id="UP000236182"/>
    </source>
</evidence>
<dbReference type="Proteomes" id="UP000236182">
    <property type="component" value="Unassembled WGS sequence"/>
</dbReference>
<keyword evidence="1" id="KW-0732">Signal</keyword>